<accession>A0ABN3WWY6</accession>
<comment type="caution">
    <text evidence="2">The sequence shown here is derived from an EMBL/GenBank/DDBJ whole genome shotgun (WGS) entry which is preliminary data.</text>
</comment>
<dbReference type="InterPro" id="IPR036388">
    <property type="entry name" value="WH-like_DNA-bd_sf"/>
</dbReference>
<evidence type="ECO:0000313" key="3">
    <source>
        <dbReference type="Proteomes" id="UP001501102"/>
    </source>
</evidence>
<sequence>MTLSQLLDRLPCASAARAFVLTQLLGPAYAEPRWCGLPVGTVRSRVARARVSRAIWPVETALSGRPWHGCRATPALSSRAGSLLSCFLFSPSLRPFLYPRAPRSRGGRRLPRQLTAHEHCGQAHSRPA</sequence>
<protein>
    <recommendedName>
        <fullName evidence="4">Secreted protein</fullName>
    </recommendedName>
</protein>
<feature type="region of interest" description="Disordered" evidence="1">
    <location>
        <begin position="101"/>
        <end position="128"/>
    </location>
</feature>
<dbReference type="EMBL" id="BAAAXZ010000095">
    <property type="protein sequence ID" value="GAA2928109.1"/>
    <property type="molecule type" value="Genomic_DNA"/>
</dbReference>
<name>A0ABN3WWY6_STRTU</name>
<organism evidence="2 3">
    <name type="scientific">Streptomyces thioluteus</name>
    <dbReference type="NCBI Taxonomy" id="66431"/>
    <lineage>
        <taxon>Bacteria</taxon>
        <taxon>Bacillati</taxon>
        <taxon>Actinomycetota</taxon>
        <taxon>Actinomycetes</taxon>
        <taxon>Kitasatosporales</taxon>
        <taxon>Streptomycetaceae</taxon>
        <taxon>Streptomyces</taxon>
    </lineage>
</organism>
<evidence type="ECO:0008006" key="4">
    <source>
        <dbReference type="Google" id="ProtNLM"/>
    </source>
</evidence>
<evidence type="ECO:0000256" key="1">
    <source>
        <dbReference type="SAM" id="MobiDB-lite"/>
    </source>
</evidence>
<dbReference type="Proteomes" id="UP001501102">
    <property type="component" value="Unassembled WGS sequence"/>
</dbReference>
<feature type="compositionally biased region" description="Basic residues" evidence="1">
    <location>
        <begin position="102"/>
        <end position="111"/>
    </location>
</feature>
<dbReference type="Gene3D" id="1.10.10.10">
    <property type="entry name" value="Winged helix-like DNA-binding domain superfamily/Winged helix DNA-binding domain"/>
    <property type="match status" value="1"/>
</dbReference>
<keyword evidence="3" id="KW-1185">Reference proteome</keyword>
<evidence type="ECO:0000313" key="2">
    <source>
        <dbReference type="EMBL" id="GAA2928109.1"/>
    </source>
</evidence>
<gene>
    <name evidence="2" type="ORF">GCM10020221_25050</name>
</gene>
<reference evidence="2 3" key="1">
    <citation type="journal article" date="2019" name="Int. J. Syst. Evol. Microbiol.">
        <title>The Global Catalogue of Microorganisms (GCM) 10K type strain sequencing project: providing services to taxonomists for standard genome sequencing and annotation.</title>
        <authorList>
            <consortium name="The Broad Institute Genomics Platform"/>
            <consortium name="The Broad Institute Genome Sequencing Center for Infectious Disease"/>
            <person name="Wu L."/>
            <person name="Ma J."/>
        </authorList>
    </citation>
    <scope>NUCLEOTIDE SEQUENCE [LARGE SCALE GENOMIC DNA]</scope>
    <source>
        <strain evidence="2 3">JCM 4087</strain>
    </source>
</reference>
<proteinExistence type="predicted"/>